<feature type="chain" id="PRO_5040497884" description="Secreted protein" evidence="1">
    <location>
        <begin position="19"/>
        <end position="191"/>
    </location>
</feature>
<evidence type="ECO:0000313" key="2">
    <source>
        <dbReference type="EMBL" id="UNI23036.1"/>
    </source>
</evidence>
<evidence type="ECO:0008006" key="4">
    <source>
        <dbReference type="Google" id="ProtNLM"/>
    </source>
</evidence>
<proteinExistence type="predicted"/>
<accession>A0A9Q8QPR3</accession>
<organism evidence="2 3">
    <name type="scientific">Purpureocillium takamizusanense</name>
    <dbReference type="NCBI Taxonomy" id="2060973"/>
    <lineage>
        <taxon>Eukaryota</taxon>
        <taxon>Fungi</taxon>
        <taxon>Dikarya</taxon>
        <taxon>Ascomycota</taxon>
        <taxon>Pezizomycotina</taxon>
        <taxon>Sordariomycetes</taxon>
        <taxon>Hypocreomycetidae</taxon>
        <taxon>Hypocreales</taxon>
        <taxon>Ophiocordycipitaceae</taxon>
        <taxon>Purpureocillium</taxon>
    </lineage>
</organism>
<keyword evidence="1" id="KW-0732">Signal</keyword>
<dbReference type="AlphaFoldDB" id="A0A9Q8QPR3"/>
<sequence length="191" mass="21186">MKSVAFLAIALLIRGSAATPTKDPSIPSMLKLLHDPRRPYLKGGETPAEGARFKTASEADLYAFEHNAIRVGKCDGKVLQCKTTVWQATCQHERSMVDEAEATIKKEYFERCAEQSRKICAELPDTVSSATRRGLEPVGEDWYLTPVVQFDACTVGKCSKPGSECVVRAKETKHNFNRATPAGRFPDVYCW</sequence>
<reference evidence="2" key="1">
    <citation type="submission" date="2021-11" db="EMBL/GenBank/DDBJ databases">
        <title>Purpureocillium_takamizusanense_genome.</title>
        <authorList>
            <person name="Nguyen N.-H."/>
        </authorList>
    </citation>
    <scope>NUCLEOTIDE SEQUENCE</scope>
    <source>
        <strain evidence="2">PT3</strain>
    </source>
</reference>
<dbReference type="EMBL" id="CP086362">
    <property type="protein sequence ID" value="UNI23036.1"/>
    <property type="molecule type" value="Genomic_DNA"/>
</dbReference>
<dbReference type="Proteomes" id="UP000829364">
    <property type="component" value="Chromosome 9"/>
</dbReference>
<evidence type="ECO:0000313" key="3">
    <source>
        <dbReference type="Proteomes" id="UP000829364"/>
    </source>
</evidence>
<dbReference type="RefSeq" id="XP_047846517.1">
    <property type="nucleotide sequence ID" value="XM_047990510.1"/>
</dbReference>
<feature type="signal peptide" evidence="1">
    <location>
        <begin position="1"/>
        <end position="18"/>
    </location>
</feature>
<name>A0A9Q8QPR3_9HYPO</name>
<dbReference type="KEGG" id="ptkz:JDV02_008879"/>
<gene>
    <name evidence="2" type="ORF">JDV02_008879</name>
</gene>
<evidence type="ECO:0000256" key="1">
    <source>
        <dbReference type="SAM" id="SignalP"/>
    </source>
</evidence>
<keyword evidence="3" id="KW-1185">Reference proteome</keyword>
<dbReference type="GeneID" id="72070824"/>
<protein>
    <recommendedName>
        <fullName evidence="4">Secreted protein</fullName>
    </recommendedName>
</protein>